<evidence type="ECO:0000313" key="1">
    <source>
        <dbReference type="EMBL" id="CDW39221.1"/>
    </source>
</evidence>
<reference evidence="1" key="1">
    <citation type="submission" date="2014-05" db="EMBL/GenBank/DDBJ databases">
        <authorList>
            <person name="Chronopoulou M."/>
        </authorList>
    </citation>
    <scope>NUCLEOTIDE SEQUENCE</scope>
    <source>
        <tissue evidence="1">Whole organism</tissue>
    </source>
</reference>
<proteinExistence type="predicted"/>
<dbReference type="EMBL" id="HACA01021860">
    <property type="protein sequence ID" value="CDW39221.1"/>
    <property type="molecule type" value="Transcribed_RNA"/>
</dbReference>
<sequence>MLPFHTENSILFDIDLKLIRTIEMSIQGDFKLLIIITNLNSSVITGSICRFLKYLLN</sequence>
<accession>A0A0K2UNA4</accession>
<protein>
    <submittedName>
        <fullName evidence="1">Uncharacterized protein</fullName>
    </submittedName>
</protein>
<name>A0A0K2UNA4_LEPSM</name>
<dbReference type="AlphaFoldDB" id="A0A0K2UNA4"/>
<organism evidence="1">
    <name type="scientific">Lepeophtheirus salmonis</name>
    <name type="common">Salmon louse</name>
    <name type="synonym">Caligus salmonis</name>
    <dbReference type="NCBI Taxonomy" id="72036"/>
    <lineage>
        <taxon>Eukaryota</taxon>
        <taxon>Metazoa</taxon>
        <taxon>Ecdysozoa</taxon>
        <taxon>Arthropoda</taxon>
        <taxon>Crustacea</taxon>
        <taxon>Multicrustacea</taxon>
        <taxon>Hexanauplia</taxon>
        <taxon>Copepoda</taxon>
        <taxon>Siphonostomatoida</taxon>
        <taxon>Caligidae</taxon>
        <taxon>Lepeophtheirus</taxon>
    </lineage>
</organism>